<evidence type="ECO:0000313" key="6">
    <source>
        <dbReference type="EMBL" id="KAK0674730.1"/>
    </source>
</evidence>
<feature type="compositionally biased region" description="Basic and acidic residues" evidence="3">
    <location>
        <begin position="113"/>
        <end position="130"/>
    </location>
</feature>
<dbReference type="Pfam" id="PF00617">
    <property type="entry name" value="RasGEF"/>
    <property type="match status" value="1"/>
</dbReference>
<evidence type="ECO:0000256" key="2">
    <source>
        <dbReference type="PROSITE-ProRule" id="PRU00168"/>
    </source>
</evidence>
<dbReference type="SUPFAM" id="SSF52540">
    <property type="entry name" value="P-loop containing nucleoside triphosphate hydrolases"/>
    <property type="match status" value="1"/>
</dbReference>
<dbReference type="InterPro" id="IPR023578">
    <property type="entry name" value="Ras_GEF_dom_sf"/>
</dbReference>
<dbReference type="GO" id="GO:0005085">
    <property type="term" value="F:guanyl-nucleotide exchange factor activity"/>
    <property type="evidence" value="ECO:0007669"/>
    <property type="project" value="UniProtKB-KW"/>
</dbReference>
<feature type="compositionally biased region" description="Low complexity" evidence="3">
    <location>
        <begin position="25"/>
        <end position="38"/>
    </location>
</feature>
<dbReference type="InterPro" id="IPR008937">
    <property type="entry name" value="Ras-like_GEF"/>
</dbReference>
<dbReference type="CDD" id="cd06224">
    <property type="entry name" value="REM"/>
    <property type="match status" value="1"/>
</dbReference>
<dbReference type="PROSITE" id="PS50009">
    <property type="entry name" value="RASGEF_CAT"/>
    <property type="match status" value="1"/>
</dbReference>
<feature type="compositionally biased region" description="Low complexity" evidence="3">
    <location>
        <begin position="930"/>
        <end position="940"/>
    </location>
</feature>
<reference evidence="6" key="1">
    <citation type="submission" date="2023-06" db="EMBL/GenBank/DDBJ databases">
        <title>Genome-scale phylogeny and comparative genomics of the fungal order Sordariales.</title>
        <authorList>
            <consortium name="Lawrence Berkeley National Laboratory"/>
            <person name="Hensen N."/>
            <person name="Bonometti L."/>
            <person name="Westerberg I."/>
            <person name="Brannstrom I.O."/>
            <person name="Guillou S."/>
            <person name="Cros-Aarteil S."/>
            <person name="Calhoun S."/>
            <person name="Haridas S."/>
            <person name="Kuo A."/>
            <person name="Mondo S."/>
            <person name="Pangilinan J."/>
            <person name="Riley R."/>
            <person name="Labutti K."/>
            <person name="Andreopoulos B."/>
            <person name="Lipzen A."/>
            <person name="Chen C."/>
            <person name="Yanf M."/>
            <person name="Daum C."/>
            <person name="Ng V."/>
            <person name="Clum A."/>
            <person name="Steindorff A."/>
            <person name="Ohm R."/>
            <person name="Martin F."/>
            <person name="Silar P."/>
            <person name="Natvig D."/>
            <person name="Lalanne C."/>
            <person name="Gautier V."/>
            <person name="Ament-Velasquez S.L."/>
            <person name="Kruys A."/>
            <person name="Hutchinson M.I."/>
            <person name="Powell A.J."/>
            <person name="Barry K."/>
            <person name="Miller A.N."/>
            <person name="Grigoriev I.V."/>
            <person name="Debuchy R."/>
            <person name="Gladieux P."/>
            <person name="Thoren M.H."/>
            <person name="Johannesson H."/>
        </authorList>
    </citation>
    <scope>NUCLEOTIDE SEQUENCE</scope>
    <source>
        <strain evidence="6">CBS 307.81</strain>
    </source>
</reference>
<feature type="domain" description="Ras-GEF" evidence="4">
    <location>
        <begin position="712"/>
        <end position="944"/>
    </location>
</feature>
<protein>
    <submittedName>
        <fullName evidence="6">Rap guanine nucleotide exchange factor</fullName>
    </submittedName>
</protein>
<evidence type="ECO:0000259" key="5">
    <source>
        <dbReference type="PROSITE" id="PS50212"/>
    </source>
</evidence>
<proteinExistence type="predicted"/>
<name>A0AA39ZP24_9PEZI</name>
<feature type="region of interest" description="Disordered" evidence="3">
    <location>
        <begin position="609"/>
        <end position="671"/>
    </location>
</feature>
<dbReference type="PROSITE" id="PS50212">
    <property type="entry name" value="RASGEF_NTER"/>
    <property type="match status" value="1"/>
</dbReference>
<dbReference type="Proteomes" id="UP001174997">
    <property type="component" value="Unassembled WGS sequence"/>
</dbReference>
<dbReference type="SUPFAM" id="SSF48366">
    <property type="entry name" value="Ras GEF"/>
    <property type="match status" value="1"/>
</dbReference>
<dbReference type="InterPro" id="IPR001895">
    <property type="entry name" value="RASGEF_cat_dom"/>
</dbReference>
<dbReference type="Gene3D" id="1.10.840.10">
    <property type="entry name" value="Ras guanine-nucleotide exchange factors catalytic domain"/>
    <property type="match status" value="1"/>
</dbReference>
<dbReference type="SMART" id="SM00147">
    <property type="entry name" value="RasGEF"/>
    <property type="match status" value="1"/>
</dbReference>
<dbReference type="AlphaFoldDB" id="A0AA39ZP24"/>
<keyword evidence="1 2" id="KW-0344">Guanine-nucleotide releasing factor</keyword>
<keyword evidence="7" id="KW-1185">Reference proteome</keyword>
<dbReference type="InterPro" id="IPR027417">
    <property type="entry name" value="P-loop_NTPase"/>
</dbReference>
<dbReference type="Pfam" id="PF00618">
    <property type="entry name" value="RasGEF_N"/>
    <property type="match status" value="1"/>
</dbReference>
<comment type="caution">
    <text evidence="6">The sequence shown here is derived from an EMBL/GenBank/DDBJ whole genome shotgun (WGS) entry which is preliminary data.</text>
</comment>
<dbReference type="CDD" id="cd00882">
    <property type="entry name" value="Ras_like_GTPase"/>
    <property type="match status" value="1"/>
</dbReference>
<gene>
    <name evidence="6" type="ORF">QBC41DRAFT_378458</name>
</gene>
<feature type="region of interest" description="Disordered" evidence="3">
    <location>
        <begin position="93"/>
        <end position="136"/>
    </location>
</feature>
<dbReference type="EMBL" id="JAULSY010000001">
    <property type="protein sequence ID" value="KAK0674730.1"/>
    <property type="molecule type" value="Genomic_DNA"/>
</dbReference>
<dbReference type="InterPro" id="IPR000651">
    <property type="entry name" value="Ras-like_Gua-exchang_fac_N"/>
</dbReference>
<feature type="region of interest" description="Disordered" evidence="3">
    <location>
        <begin position="335"/>
        <end position="403"/>
    </location>
</feature>
<evidence type="ECO:0000313" key="7">
    <source>
        <dbReference type="Proteomes" id="UP001174997"/>
    </source>
</evidence>
<dbReference type="InterPro" id="IPR036964">
    <property type="entry name" value="RASGEF_cat_dom_sf"/>
</dbReference>
<evidence type="ECO:0000259" key="4">
    <source>
        <dbReference type="PROSITE" id="PS50009"/>
    </source>
</evidence>
<feature type="compositionally biased region" description="Polar residues" evidence="3">
    <location>
        <begin position="631"/>
        <end position="644"/>
    </location>
</feature>
<organism evidence="6 7">
    <name type="scientific">Cercophora samala</name>
    <dbReference type="NCBI Taxonomy" id="330535"/>
    <lineage>
        <taxon>Eukaryota</taxon>
        <taxon>Fungi</taxon>
        <taxon>Dikarya</taxon>
        <taxon>Ascomycota</taxon>
        <taxon>Pezizomycotina</taxon>
        <taxon>Sordariomycetes</taxon>
        <taxon>Sordariomycetidae</taxon>
        <taxon>Sordariales</taxon>
        <taxon>Lasiosphaeriaceae</taxon>
        <taxon>Cercophora</taxon>
    </lineage>
</organism>
<accession>A0AA39ZP24</accession>
<evidence type="ECO:0000256" key="3">
    <source>
        <dbReference type="SAM" id="MobiDB-lite"/>
    </source>
</evidence>
<feature type="region of interest" description="Disordered" evidence="3">
    <location>
        <begin position="1"/>
        <end position="43"/>
    </location>
</feature>
<feature type="non-terminal residue" evidence="6">
    <location>
        <position position="951"/>
    </location>
</feature>
<feature type="domain" description="N-terminal Ras-GEF" evidence="5">
    <location>
        <begin position="479"/>
        <end position="605"/>
    </location>
</feature>
<feature type="compositionally biased region" description="Polar residues" evidence="3">
    <location>
        <begin position="1"/>
        <end position="12"/>
    </location>
</feature>
<feature type="region of interest" description="Disordered" evidence="3">
    <location>
        <begin position="930"/>
        <end position="951"/>
    </location>
</feature>
<dbReference type="GO" id="GO:0005886">
    <property type="term" value="C:plasma membrane"/>
    <property type="evidence" value="ECO:0007669"/>
    <property type="project" value="TreeGrafter"/>
</dbReference>
<dbReference type="Gene3D" id="1.20.870.10">
    <property type="entry name" value="Son of sevenless (SoS) protein Chain: S domain 1"/>
    <property type="match status" value="1"/>
</dbReference>
<evidence type="ECO:0000256" key="1">
    <source>
        <dbReference type="ARBA" id="ARBA00022658"/>
    </source>
</evidence>
<dbReference type="Gene3D" id="3.40.50.300">
    <property type="entry name" value="P-loop containing nucleotide triphosphate hydrolases"/>
    <property type="match status" value="1"/>
</dbReference>
<dbReference type="PANTHER" id="PTHR23113">
    <property type="entry name" value="GUANINE NUCLEOTIDE EXCHANGE FACTOR"/>
    <property type="match status" value="1"/>
</dbReference>
<dbReference type="GO" id="GO:0007265">
    <property type="term" value="P:Ras protein signal transduction"/>
    <property type="evidence" value="ECO:0007669"/>
    <property type="project" value="TreeGrafter"/>
</dbReference>
<sequence>MRAHTHQPSSDRSGGLPKESAPFATSSSTSTSNSTSTSQFGPLPFPDLGFQGSFLILDDVPTAGTDNSPRDSVASIVDDPFFFRYHSTAANTTSAATATPPGIPSALTTSAGHRNEERQPWIPPRKDSLKDIGPTPWLPENMDKSSFWRSRWMYADNWTTQFDRNKPAMEAINIAIIGVEGVGKSAFVQRTIRSTRPPTQNMITFRHVLDGTQYSVTLVELDLEGFELDPRQPIQWPKQVAGHMVPRIDGALILYDVTNKESVRGLDSTMAALANSSLPTVLAATKCDAPEEAREIDVADVASAFPTCAGHFRTSFNSPGSAQDCLQAALKAALASRRDQPEGSMTRRRAASASLDAPQEMINGRPISQHSKHSRASSDLSLLRGFPPPPNEGHYRPQASRSPRLDYSSLAQHSNHSLGLAVPEDGPQTTVSAMLRQPGVRLDTGAEPFLDVSESDGESYRHSDDIPILQRNDENFLDRPAKIAGVSFDDLVDRLVAPKMTKADQNFADIFLCLYRKFAAPCELLNAIRARLDQLREDKTTHILIKAEAQARLVESVAKWVSLYPGDFARPATKRSLEEMVGQLSLDPLFVTAAQQMRVHLEHKVVEDDDTGWGKSDPIDETDTMFEGLSRPQSGITGSMNSLQLDDPSNPSSHHRRPSQSSERSGSDIHGRTTARYQLHTLEDYEREAATLVPMPSLALNKFRWHQFMELDTEEIADEITRIDWVMFSSIRIRDLVRDVSLNREQKEKCKSLKNVNRMISHFNHIAKWVANMILIRDKAKHRAPCLEKFMLIALKLRQMNNYNGLAAVLAGINGTAIHRLSQTRQLVSADTQKRFARLVLLMGTQKSHFAYRLAWENSPLPRIPFMPLHRRDLVSAEEGSKTFVGVGGERINWKKFEVLGEVRELILDGRLMGDEEDIYQRSIQVEASSAAGAAGAGESSTKKKFPWLAK</sequence>
<dbReference type="PANTHER" id="PTHR23113:SF348">
    <property type="entry name" value="GUANYL-NUCLEOTIDE EXCHANGE FACTOR RASGEF, PUTATIVE (AFU_ORTHOLOGUE AFUA_1G04700)-RELATED"/>
    <property type="match status" value="1"/>
</dbReference>